<evidence type="ECO:0000313" key="1">
    <source>
        <dbReference type="EMBL" id="RRD35525.1"/>
    </source>
</evidence>
<organism evidence="1">
    <name type="scientific">Fusobacterium nucleatum</name>
    <dbReference type="NCBI Taxonomy" id="851"/>
    <lineage>
        <taxon>Bacteria</taxon>
        <taxon>Fusobacteriati</taxon>
        <taxon>Fusobacteriota</taxon>
        <taxon>Fusobacteriia</taxon>
        <taxon>Fusobacteriales</taxon>
        <taxon>Fusobacteriaceae</taxon>
        <taxon>Fusobacterium</taxon>
    </lineage>
</organism>
<dbReference type="EMBL" id="RQZD01000023">
    <property type="protein sequence ID" value="RRD35525.1"/>
    <property type="molecule type" value="Genomic_DNA"/>
</dbReference>
<reference evidence="1" key="1">
    <citation type="submission" date="2018-11" db="EMBL/GenBank/DDBJ databases">
        <title>Genomes From Bacteria Associated with the Canine Oral Cavity: a Test Case for Automated Genome-Based Taxonomic Assignment.</title>
        <authorList>
            <person name="Coil D.A."/>
            <person name="Jospin G."/>
            <person name="Darling A.E."/>
            <person name="Wallis C."/>
            <person name="Davis I.J."/>
            <person name="Harris S."/>
            <person name="Eisen J.A."/>
            <person name="Holcombe L.J."/>
            <person name="O'Flynn C."/>
        </authorList>
    </citation>
    <scope>NUCLEOTIDE SEQUENCE [LARGE SCALE GENOMIC DNA]</scope>
    <source>
        <strain evidence="1">OH5060</strain>
    </source>
</reference>
<accession>A0A3P1VP84</accession>
<protein>
    <submittedName>
        <fullName evidence="1">Uncharacterized protein</fullName>
    </submittedName>
</protein>
<proteinExistence type="predicted"/>
<sequence length="68" mass="7930">MNDKEKTDIKEKNIIKNIFSEGKIKKCLFCGIKNNIADCHTIQENNYLNRISDNGLIYTFNYDNKGKN</sequence>
<name>A0A3P1VP84_FUSNU</name>
<dbReference type="AlphaFoldDB" id="A0A3P1VP84"/>
<comment type="caution">
    <text evidence="1">The sequence shown here is derived from an EMBL/GenBank/DDBJ whole genome shotgun (WGS) entry which is preliminary data.</text>
</comment>
<gene>
    <name evidence="1" type="ORF">EII28_09460</name>
</gene>